<proteinExistence type="predicted"/>
<comment type="caution">
    <text evidence="2">The sequence shown here is derived from an EMBL/GenBank/DDBJ whole genome shotgun (WGS) entry which is preliminary data.</text>
</comment>
<sequence>MSPDVDINVLKDENASLRGALTRAEKKLSEQSGNVVQLASILFTVTKYIVVISSRLHARKSFQFLPTCTPRLTVQSSRLQVDSKISRRTLRTQGVQLSNLRGPVASKEKIIQSQAEQVQKLTAAPQIPPTYLNPLAIVLELQSKIKFPLNTATESKSGDSVQDKDEQIKTLKERLLEADEDLDTLMRTMMPCYQVGFQIRQRNRDADLARRDKKNPLIHADAICDCAAADPLSDASIFLFDQNVHSIISPDAEYWAHYEYSYGAPPDVVLDKCRFGSFLNLLTSYRNMQRYAEEGSTPKLEATAFLNTTRQLIDQVHPFGVLDCDQDFQKDQKLYEVYQHVRLEYARASARHKAFLGDLADCEDR</sequence>
<dbReference type="Proteomes" id="UP001285354">
    <property type="component" value="Unassembled WGS sequence"/>
</dbReference>
<organism evidence="2 3">
    <name type="scientific">Diplocarpon rosae</name>
    <dbReference type="NCBI Taxonomy" id="946125"/>
    <lineage>
        <taxon>Eukaryota</taxon>
        <taxon>Fungi</taxon>
        <taxon>Dikarya</taxon>
        <taxon>Ascomycota</taxon>
        <taxon>Pezizomycotina</taxon>
        <taxon>Leotiomycetes</taxon>
        <taxon>Helotiales</taxon>
        <taxon>Drepanopezizaceae</taxon>
        <taxon>Diplocarpon</taxon>
    </lineage>
</organism>
<protein>
    <submittedName>
        <fullName evidence="2">Uncharacterized protein</fullName>
    </submittedName>
</protein>
<keyword evidence="3" id="KW-1185">Reference proteome</keyword>
<reference evidence="2" key="1">
    <citation type="submission" date="2023-06" db="EMBL/GenBank/DDBJ databases">
        <title>Draft genome of Marssonina rosae.</title>
        <authorList>
            <person name="Cheng Q."/>
        </authorList>
    </citation>
    <scope>NUCLEOTIDE SEQUENCE</scope>
    <source>
        <strain evidence="2">R4</strain>
    </source>
</reference>
<evidence type="ECO:0000313" key="3">
    <source>
        <dbReference type="Proteomes" id="UP001285354"/>
    </source>
</evidence>
<keyword evidence="1" id="KW-0175">Coiled coil</keyword>
<evidence type="ECO:0000313" key="2">
    <source>
        <dbReference type="EMBL" id="KAK2630239.1"/>
    </source>
</evidence>
<dbReference type="AlphaFoldDB" id="A0AAD9T7H2"/>
<evidence type="ECO:0000256" key="1">
    <source>
        <dbReference type="SAM" id="Coils"/>
    </source>
</evidence>
<dbReference type="EMBL" id="JAUBYV010000001">
    <property type="protein sequence ID" value="KAK2630239.1"/>
    <property type="molecule type" value="Genomic_DNA"/>
</dbReference>
<gene>
    <name evidence="2" type="ORF">QTJ16_001059</name>
</gene>
<feature type="coiled-coil region" evidence="1">
    <location>
        <begin position="161"/>
        <end position="188"/>
    </location>
</feature>
<name>A0AAD9T7H2_9HELO</name>
<accession>A0AAD9T7H2</accession>